<evidence type="ECO:0000256" key="5">
    <source>
        <dbReference type="ARBA" id="ARBA00022737"/>
    </source>
</evidence>
<evidence type="ECO:0000313" key="10">
    <source>
        <dbReference type="EMBL" id="PHT28439.1"/>
    </source>
</evidence>
<dbReference type="InterPro" id="IPR018108">
    <property type="entry name" value="MCP_transmembrane"/>
</dbReference>
<name>A0A2G2V659_CAPBA</name>
<dbReference type="InterPro" id="IPR023395">
    <property type="entry name" value="MCP_dom_sf"/>
</dbReference>
<proteinExistence type="inferred from homology"/>
<comment type="similarity">
    <text evidence="2">Belongs to the mitochondrial carrier (TC 2.A.29) family.</text>
</comment>
<sequence length="628" mass="69271">MITAYASPVFVQAPTEKGVAAFATDFLMGGVSAGFSKTDSAPIKRVKLMIQNQDEMIKTGTITMEPAATSAILAKLEAITRQWEVINERLDHMGFPRESNEDQTLIVSTQALVDPLDDEIDSPRENDFCPSGSSTYNLTKVPLPSNESIHTLVDPFEKQGESTLVCELPTTSEGEQNDQPRVDDLDLLEYLENPSCDCLCEDDFDCGPLASRDGLYVCKDNSCEREGDMCLEMPSTSSLCVFYVGHIPSGNFETSLKLVKDRDGYWKWFSGNLASGGAAGASSLFFVYSLDYARTHIENDAKAAKKGGERQFNGMIDIYRKTLTSDGVAGLYRGLYCRMYDSLKPVVLTGGQHGIITMEPAAASAILAKLEAITRQWEVMNERLDHMGFPREQVGYPDTHRDEDRSSCELRDKNVILYTYMNVVSVLPCVGVHESSFCDTLDIVRSREDQTLVVSTQALVDPLDDEIDSPRENDLCPSGSSTYNLTKVPLQSDLSIHTLVDPFEKQGESTLVCELPTTSKGEQNDQPGVDDLDLLEYLENPSCDCLCEDDFDCGPLASRDGFLVSNFKKDRDGYWKCFSGNLASGGAAGASSLFYVYSLDYARTHIENDAKAAKKGGERQFNGMIDIY</sequence>
<comment type="caution">
    <text evidence="10">The sequence shown here is derived from an EMBL/GenBank/DDBJ whole genome shotgun (WGS) entry which is preliminary data.</text>
</comment>
<comment type="catalytic activity">
    <reaction evidence="8">
        <text>ADP(in) + ATP(out) = ADP(out) + ATP(in)</text>
        <dbReference type="Rhea" id="RHEA:34999"/>
        <dbReference type="ChEBI" id="CHEBI:30616"/>
        <dbReference type="ChEBI" id="CHEBI:456216"/>
    </reaction>
    <physiologicalReaction direction="left-to-right" evidence="8">
        <dbReference type="Rhea" id="RHEA:35000"/>
    </physiologicalReaction>
</comment>
<evidence type="ECO:0000256" key="7">
    <source>
        <dbReference type="ARBA" id="ARBA00023136"/>
    </source>
</evidence>
<evidence type="ECO:0000256" key="9">
    <source>
        <dbReference type="PROSITE-ProRule" id="PRU00282"/>
    </source>
</evidence>
<dbReference type="SUPFAM" id="SSF103506">
    <property type="entry name" value="Mitochondrial carrier"/>
    <property type="match status" value="1"/>
</dbReference>
<evidence type="ECO:0000313" key="11">
    <source>
        <dbReference type="Proteomes" id="UP000224567"/>
    </source>
</evidence>
<evidence type="ECO:0000256" key="3">
    <source>
        <dbReference type="ARBA" id="ARBA00022448"/>
    </source>
</evidence>
<evidence type="ECO:0000256" key="2">
    <source>
        <dbReference type="ARBA" id="ARBA00006375"/>
    </source>
</evidence>
<evidence type="ECO:0000256" key="4">
    <source>
        <dbReference type="ARBA" id="ARBA00022692"/>
    </source>
</evidence>
<dbReference type="GO" id="GO:0140021">
    <property type="term" value="P:mitochondrial ADP transmembrane transport"/>
    <property type="evidence" value="ECO:0007669"/>
    <property type="project" value="InterPro"/>
</dbReference>
<feature type="repeat" description="Solcar" evidence="9">
    <location>
        <begin position="267"/>
        <end position="359"/>
    </location>
</feature>
<keyword evidence="11" id="KW-1185">Reference proteome</keyword>
<dbReference type="AlphaFoldDB" id="A0A2G2V659"/>
<dbReference type="EMBL" id="MLFT02000219">
    <property type="protein sequence ID" value="PHT28439.1"/>
    <property type="molecule type" value="Genomic_DNA"/>
</dbReference>
<reference evidence="11" key="2">
    <citation type="journal article" date="2017" name="J. Anim. Genet.">
        <title>Multiple reference genome sequences of hot pepper reveal the massive evolution of plant disease resistance genes by retroduplication.</title>
        <authorList>
            <person name="Kim S."/>
            <person name="Park J."/>
            <person name="Yeom S.-I."/>
            <person name="Kim Y.-M."/>
            <person name="Seo E."/>
            <person name="Kim K.-T."/>
            <person name="Kim M.-S."/>
            <person name="Lee J.M."/>
            <person name="Cheong K."/>
            <person name="Shin H.-S."/>
            <person name="Kim S.-B."/>
            <person name="Han K."/>
            <person name="Lee J."/>
            <person name="Park M."/>
            <person name="Lee H.-A."/>
            <person name="Lee H.-Y."/>
            <person name="Lee Y."/>
            <person name="Oh S."/>
            <person name="Lee J.H."/>
            <person name="Choi E."/>
            <person name="Choi E."/>
            <person name="Lee S.E."/>
            <person name="Jeon J."/>
            <person name="Kim H."/>
            <person name="Choi G."/>
            <person name="Song H."/>
            <person name="Lee J."/>
            <person name="Lee S.-C."/>
            <person name="Kwon J.-K."/>
            <person name="Lee H.-Y."/>
            <person name="Koo N."/>
            <person name="Hong Y."/>
            <person name="Kim R.W."/>
            <person name="Kang W.-H."/>
            <person name="Huh J.H."/>
            <person name="Kang B.-C."/>
            <person name="Yang T.-J."/>
            <person name="Lee Y.-H."/>
            <person name="Bennetzen J.L."/>
            <person name="Choi D."/>
        </authorList>
    </citation>
    <scope>NUCLEOTIDE SEQUENCE [LARGE SCALE GENOMIC DNA]</scope>
    <source>
        <strain evidence="11">cv. PBC81</strain>
    </source>
</reference>
<dbReference type="GO" id="GO:1990544">
    <property type="term" value="P:mitochondrial ATP transmembrane transport"/>
    <property type="evidence" value="ECO:0007669"/>
    <property type="project" value="InterPro"/>
</dbReference>
<evidence type="ECO:0000256" key="8">
    <source>
        <dbReference type="ARBA" id="ARBA00024143"/>
    </source>
</evidence>
<dbReference type="GO" id="GO:0005471">
    <property type="term" value="F:ATP:ADP antiporter activity"/>
    <property type="evidence" value="ECO:0007669"/>
    <property type="project" value="InterPro"/>
</dbReference>
<dbReference type="PRINTS" id="PR00926">
    <property type="entry name" value="MITOCARRIER"/>
</dbReference>
<keyword evidence="5" id="KW-0677">Repeat</keyword>
<protein>
    <submittedName>
        <fullName evidence="10">ADP,ATP carrier protein</fullName>
    </submittedName>
</protein>
<organism evidence="10 11">
    <name type="scientific">Capsicum baccatum</name>
    <name type="common">Peruvian pepper</name>
    <dbReference type="NCBI Taxonomy" id="33114"/>
    <lineage>
        <taxon>Eukaryota</taxon>
        <taxon>Viridiplantae</taxon>
        <taxon>Streptophyta</taxon>
        <taxon>Embryophyta</taxon>
        <taxon>Tracheophyta</taxon>
        <taxon>Spermatophyta</taxon>
        <taxon>Magnoliopsida</taxon>
        <taxon>eudicotyledons</taxon>
        <taxon>Gunneridae</taxon>
        <taxon>Pentapetalae</taxon>
        <taxon>asterids</taxon>
        <taxon>lamiids</taxon>
        <taxon>Solanales</taxon>
        <taxon>Solanaceae</taxon>
        <taxon>Solanoideae</taxon>
        <taxon>Capsiceae</taxon>
        <taxon>Capsicum</taxon>
    </lineage>
</organism>
<gene>
    <name evidence="10" type="ORF">CQW23_31952</name>
</gene>
<dbReference type="PANTHER" id="PTHR45635">
    <property type="entry name" value="ADP,ATP CARRIER PROTEIN 1-RELATED-RELATED"/>
    <property type="match status" value="1"/>
</dbReference>
<dbReference type="GO" id="GO:0005743">
    <property type="term" value="C:mitochondrial inner membrane"/>
    <property type="evidence" value="ECO:0007669"/>
    <property type="project" value="UniProtKB-SubCell"/>
</dbReference>
<keyword evidence="6" id="KW-1133">Transmembrane helix</keyword>
<dbReference type="STRING" id="33114.A0A2G2V659"/>
<accession>A0A2G2V659</accession>
<comment type="subcellular location">
    <subcellularLocation>
        <location evidence="1">Membrane</location>
        <topology evidence="1">Multi-pass membrane protein</topology>
    </subcellularLocation>
</comment>
<reference evidence="10 11" key="1">
    <citation type="journal article" date="2017" name="Genome Biol.">
        <title>New reference genome sequences of hot pepper reveal the massive evolution of plant disease-resistance genes by retroduplication.</title>
        <authorList>
            <person name="Kim S."/>
            <person name="Park J."/>
            <person name="Yeom S.I."/>
            <person name="Kim Y.M."/>
            <person name="Seo E."/>
            <person name="Kim K.T."/>
            <person name="Kim M.S."/>
            <person name="Lee J.M."/>
            <person name="Cheong K."/>
            <person name="Shin H.S."/>
            <person name="Kim S.B."/>
            <person name="Han K."/>
            <person name="Lee J."/>
            <person name="Park M."/>
            <person name="Lee H.A."/>
            <person name="Lee H.Y."/>
            <person name="Lee Y."/>
            <person name="Oh S."/>
            <person name="Lee J.H."/>
            <person name="Choi E."/>
            <person name="Choi E."/>
            <person name="Lee S.E."/>
            <person name="Jeon J."/>
            <person name="Kim H."/>
            <person name="Choi G."/>
            <person name="Song H."/>
            <person name="Lee J."/>
            <person name="Lee S.C."/>
            <person name="Kwon J.K."/>
            <person name="Lee H.Y."/>
            <person name="Koo N."/>
            <person name="Hong Y."/>
            <person name="Kim R.W."/>
            <person name="Kang W.H."/>
            <person name="Huh J.H."/>
            <person name="Kang B.C."/>
            <person name="Yang T.J."/>
            <person name="Lee Y.H."/>
            <person name="Bennetzen J.L."/>
            <person name="Choi D."/>
        </authorList>
    </citation>
    <scope>NUCLEOTIDE SEQUENCE [LARGE SCALE GENOMIC DNA]</scope>
    <source>
        <strain evidence="11">cv. PBC81</strain>
    </source>
</reference>
<dbReference type="PANTHER" id="PTHR45635:SF41">
    <property type="entry name" value="ADP,ATP CARRIER PROTEIN 1, MITOCHONDRIAL"/>
    <property type="match status" value="1"/>
</dbReference>
<dbReference type="Gene3D" id="1.50.40.10">
    <property type="entry name" value="Mitochondrial carrier domain"/>
    <property type="match status" value="2"/>
</dbReference>
<dbReference type="InterPro" id="IPR002113">
    <property type="entry name" value="ADT_euk_type"/>
</dbReference>
<keyword evidence="4 9" id="KW-0812">Transmembrane</keyword>
<evidence type="ECO:0000256" key="6">
    <source>
        <dbReference type="ARBA" id="ARBA00022989"/>
    </source>
</evidence>
<evidence type="ECO:0000256" key="1">
    <source>
        <dbReference type="ARBA" id="ARBA00004141"/>
    </source>
</evidence>
<dbReference type="InterPro" id="IPR002067">
    <property type="entry name" value="MCP"/>
</dbReference>
<keyword evidence="3" id="KW-0813">Transport</keyword>
<dbReference type="Pfam" id="PF00153">
    <property type="entry name" value="Mito_carr"/>
    <property type="match status" value="1"/>
</dbReference>
<keyword evidence="7 9" id="KW-0472">Membrane</keyword>
<dbReference type="Proteomes" id="UP000224567">
    <property type="component" value="Unassembled WGS sequence"/>
</dbReference>
<dbReference type="PROSITE" id="PS50920">
    <property type="entry name" value="SOLCAR"/>
    <property type="match status" value="1"/>
</dbReference>